<evidence type="ECO:0000313" key="3">
    <source>
        <dbReference type="Proteomes" id="UP000037393"/>
    </source>
</evidence>
<accession>A0A0L0H3J1</accession>
<dbReference type="InterPro" id="IPR019679">
    <property type="entry name" value="Phage_P2_Cox"/>
</dbReference>
<protein>
    <submittedName>
        <fullName evidence="2">Regulatory protein</fullName>
    </submittedName>
</protein>
<gene>
    <name evidence="2" type="ORF">GM31_21880</name>
</gene>
<dbReference type="RefSeq" id="WP_049855586.1">
    <property type="nucleotide sequence ID" value="NZ_JNGI01000007.1"/>
</dbReference>
<keyword evidence="3" id="KW-1185">Reference proteome</keyword>
<feature type="region of interest" description="Disordered" evidence="1">
    <location>
        <begin position="98"/>
        <end position="123"/>
    </location>
</feature>
<dbReference type="PATRIC" id="fig|379893.4.peg.4433"/>
<feature type="region of interest" description="Disordered" evidence="1">
    <location>
        <begin position="1"/>
        <end position="30"/>
    </location>
</feature>
<evidence type="ECO:0000313" key="2">
    <source>
        <dbReference type="EMBL" id="KNC95762.1"/>
    </source>
</evidence>
<dbReference type="AlphaFoldDB" id="A0A0L0H3J1"/>
<name>A0A0L0H3J1_9ENTR</name>
<organism evidence="2 3">
    <name type="scientific">Trabulsiella odontotermitis</name>
    <dbReference type="NCBI Taxonomy" id="379893"/>
    <lineage>
        <taxon>Bacteria</taxon>
        <taxon>Pseudomonadati</taxon>
        <taxon>Pseudomonadota</taxon>
        <taxon>Gammaproteobacteria</taxon>
        <taxon>Enterobacterales</taxon>
        <taxon>Enterobacteriaceae</taxon>
        <taxon>Trabulsiella</taxon>
    </lineage>
</organism>
<dbReference type="Gene3D" id="6.10.200.10">
    <property type="entry name" value="Regulatory phage protein Cox"/>
    <property type="match status" value="1"/>
</dbReference>
<comment type="caution">
    <text evidence="2">The sequence shown here is derived from an EMBL/GenBank/DDBJ whole genome shotgun (WGS) entry which is preliminary data.</text>
</comment>
<dbReference type="InterPro" id="IPR038147">
    <property type="entry name" value="Cox_sf"/>
</dbReference>
<sequence length="123" mass="14178">MQEEAKSLDVEESAEQIAQSRKKQQIRLSQQPANLLSKEGFALYVGKSERAVAEMAKEGKLPAFYMADPLNGQRAELWISRAEWDKYHDQLVDKAPDEWHSWKDRLSADKPKKARRKTQQHAA</sequence>
<feature type="compositionally biased region" description="Basic and acidic residues" evidence="1">
    <location>
        <begin position="98"/>
        <end position="111"/>
    </location>
</feature>
<dbReference type="EMBL" id="JNGI01000007">
    <property type="protein sequence ID" value="KNC95762.1"/>
    <property type="molecule type" value="Genomic_DNA"/>
</dbReference>
<reference evidence="2 3" key="1">
    <citation type="journal article" date="2015" name="Appl. Environ. Microbiol.">
        <title>The Enterobacterium Trabulsiella odontotermitis Presents Novel Adaptations Related to Its Association with Fungus-Growing Termites.</title>
        <authorList>
            <person name="Sapountzis P."/>
            <person name="Gruntjes T."/>
            <person name="Otani S."/>
            <person name="Estevez J."/>
            <person name="da Costa R.R."/>
            <person name="Plunkett G.3rd."/>
            <person name="Perna N.T."/>
            <person name="Poulsen M."/>
        </authorList>
    </citation>
    <scope>NUCLEOTIDE SEQUENCE [LARGE SCALE GENOMIC DNA]</scope>
    <source>
        <strain evidence="2 3">12</strain>
    </source>
</reference>
<dbReference type="OrthoDB" id="6507036at2"/>
<feature type="compositionally biased region" description="Basic residues" evidence="1">
    <location>
        <begin position="112"/>
        <end position="123"/>
    </location>
</feature>
<dbReference type="Proteomes" id="UP000037393">
    <property type="component" value="Unassembled WGS sequence"/>
</dbReference>
<evidence type="ECO:0000256" key="1">
    <source>
        <dbReference type="SAM" id="MobiDB-lite"/>
    </source>
</evidence>
<dbReference type="Pfam" id="PF10743">
    <property type="entry name" value="Phage_Cox"/>
    <property type="match status" value="1"/>
</dbReference>
<proteinExistence type="predicted"/>